<gene>
    <name evidence="9" type="ORF">BO225_07955</name>
</gene>
<keyword evidence="3" id="KW-0479">Metal-binding</keyword>
<evidence type="ECO:0000313" key="9">
    <source>
        <dbReference type="EMBL" id="OLU45681.1"/>
    </source>
</evidence>
<dbReference type="PANTHER" id="PTHR43687">
    <property type="entry name" value="ADENYLYLSULFATE REDUCTASE, BETA SUBUNIT"/>
    <property type="match status" value="1"/>
</dbReference>
<evidence type="ECO:0000256" key="3">
    <source>
        <dbReference type="ARBA" id="ARBA00022723"/>
    </source>
</evidence>
<keyword evidence="10" id="KW-1185">Reference proteome</keyword>
<evidence type="ECO:0000256" key="7">
    <source>
        <dbReference type="ARBA" id="ARBA00023014"/>
    </source>
</evidence>
<dbReference type="EMBL" id="MPKA01000082">
    <property type="protein sequence ID" value="OLU45681.1"/>
    <property type="molecule type" value="Genomic_DNA"/>
</dbReference>
<evidence type="ECO:0000256" key="1">
    <source>
        <dbReference type="ARBA" id="ARBA00022448"/>
    </source>
</evidence>
<dbReference type="GeneID" id="78275870"/>
<name>A0A1U7NLQ5_9FIRM</name>
<dbReference type="PANTHER" id="PTHR43687:SF6">
    <property type="entry name" value="L-ASPARTATE SEMIALDEHYDE SULFURTRANSFERASE IRON-SULFUR SUBUNIT"/>
    <property type="match status" value="1"/>
</dbReference>
<dbReference type="Gene3D" id="3.30.70.20">
    <property type="match status" value="2"/>
</dbReference>
<evidence type="ECO:0000256" key="5">
    <source>
        <dbReference type="ARBA" id="ARBA00022982"/>
    </source>
</evidence>
<dbReference type="AlphaFoldDB" id="A0A1U7NLQ5"/>
<evidence type="ECO:0000256" key="4">
    <source>
        <dbReference type="ARBA" id="ARBA00022737"/>
    </source>
</evidence>
<sequence length="58" mass="5537">MAAVVNQDICIGCGACVGVCPVGAIALNDEGKAAVDPDVCISCGACVGVCPVGAITLE</sequence>
<organism evidence="9 10">
    <name type="scientific">Dubosiella newyorkensis</name>
    <dbReference type="NCBI Taxonomy" id="1862672"/>
    <lineage>
        <taxon>Bacteria</taxon>
        <taxon>Bacillati</taxon>
        <taxon>Bacillota</taxon>
        <taxon>Erysipelotrichia</taxon>
        <taxon>Erysipelotrichales</taxon>
        <taxon>Erysipelotrichaceae</taxon>
        <taxon>Dubosiella</taxon>
    </lineage>
</organism>
<reference evidence="9 10" key="1">
    <citation type="submission" date="2016-11" db="EMBL/GenBank/DDBJ databases">
        <title>Description of two novel members of the family Erysipelotrichaceae: Ileibacterium lipovorans gen. nov., sp. nov. and Dubosiella newyorkensis, gen. nov., sp. nov.</title>
        <authorList>
            <person name="Cox L.M."/>
            <person name="Sohn J."/>
            <person name="Tyrrell K.L."/>
            <person name="Citron D.M."/>
            <person name="Lawson P.A."/>
            <person name="Patel N.B."/>
            <person name="Iizumi T."/>
            <person name="Perez-Perez G.I."/>
            <person name="Goldstein E.J."/>
            <person name="Blaser M.J."/>
        </authorList>
    </citation>
    <scope>NUCLEOTIDE SEQUENCE [LARGE SCALE GENOMIC DNA]</scope>
    <source>
        <strain evidence="9 10">NYU-BL-A4</strain>
    </source>
</reference>
<dbReference type="PROSITE" id="PS51379">
    <property type="entry name" value="4FE4S_FER_2"/>
    <property type="match status" value="2"/>
</dbReference>
<dbReference type="InterPro" id="IPR017900">
    <property type="entry name" value="4Fe4S_Fe_S_CS"/>
</dbReference>
<dbReference type="Pfam" id="PF12838">
    <property type="entry name" value="Fer4_7"/>
    <property type="match status" value="1"/>
</dbReference>
<evidence type="ECO:0000259" key="8">
    <source>
        <dbReference type="PROSITE" id="PS51379"/>
    </source>
</evidence>
<protein>
    <submittedName>
        <fullName evidence="9">Ferredoxin</fullName>
    </submittedName>
</protein>
<keyword evidence="7" id="KW-0411">Iron-sulfur</keyword>
<feature type="domain" description="4Fe-4S ferredoxin-type" evidence="8">
    <location>
        <begin position="31"/>
        <end position="58"/>
    </location>
</feature>
<dbReference type="InterPro" id="IPR050572">
    <property type="entry name" value="Fe-S_Ferredoxin"/>
</dbReference>
<keyword evidence="5" id="KW-0249">Electron transport</keyword>
<accession>A0A1U7NLQ5</accession>
<dbReference type="OrthoDB" id="9803397at2"/>
<proteinExistence type="predicted"/>
<dbReference type="GO" id="GO:0051539">
    <property type="term" value="F:4 iron, 4 sulfur cluster binding"/>
    <property type="evidence" value="ECO:0007669"/>
    <property type="project" value="UniProtKB-KW"/>
</dbReference>
<dbReference type="GO" id="GO:0046872">
    <property type="term" value="F:metal ion binding"/>
    <property type="evidence" value="ECO:0007669"/>
    <property type="project" value="UniProtKB-KW"/>
</dbReference>
<keyword evidence="1" id="KW-0813">Transport</keyword>
<dbReference type="InterPro" id="IPR017896">
    <property type="entry name" value="4Fe4S_Fe-S-bd"/>
</dbReference>
<keyword evidence="6" id="KW-0408">Iron</keyword>
<dbReference type="PROSITE" id="PS00198">
    <property type="entry name" value="4FE4S_FER_1"/>
    <property type="match status" value="1"/>
</dbReference>
<feature type="domain" description="4Fe-4S ferredoxin-type" evidence="8">
    <location>
        <begin position="1"/>
        <end position="30"/>
    </location>
</feature>
<dbReference type="Proteomes" id="UP000186705">
    <property type="component" value="Unassembled WGS sequence"/>
</dbReference>
<comment type="caution">
    <text evidence="9">The sequence shown here is derived from an EMBL/GenBank/DDBJ whole genome shotgun (WGS) entry which is preliminary data.</text>
</comment>
<dbReference type="RefSeq" id="WP_076341735.1">
    <property type="nucleotide sequence ID" value="NZ_CAJTMI010000019.1"/>
</dbReference>
<evidence type="ECO:0000256" key="6">
    <source>
        <dbReference type="ARBA" id="ARBA00023004"/>
    </source>
</evidence>
<evidence type="ECO:0000256" key="2">
    <source>
        <dbReference type="ARBA" id="ARBA00022485"/>
    </source>
</evidence>
<dbReference type="STRING" id="1862672.BO225_07955"/>
<keyword evidence="2" id="KW-0004">4Fe-4S</keyword>
<keyword evidence="4" id="KW-0677">Repeat</keyword>
<dbReference type="SUPFAM" id="SSF54862">
    <property type="entry name" value="4Fe-4S ferredoxins"/>
    <property type="match status" value="1"/>
</dbReference>
<evidence type="ECO:0000313" key="10">
    <source>
        <dbReference type="Proteomes" id="UP000186705"/>
    </source>
</evidence>